<dbReference type="EMBL" id="CACRXK020001610">
    <property type="protein sequence ID" value="CAB3990149.1"/>
    <property type="molecule type" value="Genomic_DNA"/>
</dbReference>
<keyword evidence="2" id="KW-1185">Reference proteome</keyword>
<proteinExistence type="predicted"/>
<evidence type="ECO:0000313" key="2">
    <source>
        <dbReference type="Proteomes" id="UP001152795"/>
    </source>
</evidence>
<dbReference type="Proteomes" id="UP001152795">
    <property type="component" value="Unassembled WGS sequence"/>
</dbReference>
<comment type="caution">
    <text evidence="1">The sequence shown here is derived from an EMBL/GenBank/DDBJ whole genome shotgun (WGS) entry which is preliminary data.</text>
</comment>
<organism evidence="1 2">
    <name type="scientific">Paramuricea clavata</name>
    <name type="common">Red gorgonian</name>
    <name type="synonym">Violescent sea-whip</name>
    <dbReference type="NCBI Taxonomy" id="317549"/>
    <lineage>
        <taxon>Eukaryota</taxon>
        <taxon>Metazoa</taxon>
        <taxon>Cnidaria</taxon>
        <taxon>Anthozoa</taxon>
        <taxon>Octocorallia</taxon>
        <taxon>Malacalcyonacea</taxon>
        <taxon>Plexauridae</taxon>
        <taxon>Paramuricea</taxon>
    </lineage>
</organism>
<evidence type="ECO:0000313" key="1">
    <source>
        <dbReference type="EMBL" id="CAB3990149.1"/>
    </source>
</evidence>
<gene>
    <name evidence="1" type="ORF">PACLA_8A077076</name>
</gene>
<reference evidence="1" key="1">
    <citation type="submission" date="2020-04" db="EMBL/GenBank/DDBJ databases">
        <authorList>
            <person name="Alioto T."/>
            <person name="Alioto T."/>
            <person name="Gomez Garrido J."/>
        </authorList>
    </citation>
    <scope>NUCLEOTIDE SEQUENCE</scope>
    <source>
        <strain evidence="1">A484AB</strain>
    </source>
</reference>
<protein>
    <submittedName>
        <fullName evidence="1">Uncharacterized protein</fullName>
    </submittedName>
</protein>
<accession>A0A6S7GKH9</accession>
<name>A0A6S7GKH9_PARCT</name>
<sequence>MIEETESLGYCPPLFLYEKIKWMENQYLDATMNDESFFRLESLKKLMTQPLAV</sequence>
<dbReference type="AlphaFoldDB" id="A0A6S7GKH9"/>